<sequence>MRIGELARQSLCSVATIRYYEREGLLPEALRDQTNNYRDYTPRHLETLMFIRRCRALDMAQDEIKRLLQARSQPEAGCEVINQLIDEHRSHVQARIAELVELEKQLSELQTFCHDNLPTRDCGILKELEQPVSEAQLPGGKHISSTH</sequence>
<dbReference type="Proteomes" id="UP000028602">
    <property type="component" value="Unassembled WGS sequence"/>
</dbReference>
<dbReference type="PROSITE" id="PS50937">
    <property type="entry name" value="HTH_MERR_2"/>
    <property type="match status" value="1"/>
</dbReference>
<dbReference type="eggNOG" id="COG0789">
    <property type="taxonomic scope" value="Bacteria"/>
</dbReference>
<dbReference type="Pfam" id="PF13411">
    <property type="entry name" value="MerR_1"/>
    <property type="match status" value="1"/>
</dbReference>
<keyword evidence="1" id="KW-0238">DNA-binding</keyword>
<dbReference type="CDD" id="cd04784">
    <property type="entry name" value="HTH_CadR-PbrR"/>
    <property type="match status" value="1"/>
</dbReference>
<keyword evidence="4" id="KW-1185">Reference proteome</keyword>
<dbReference type="InterPro" id="IPR000551">
    <property type="entry name" value="MerR-type_HTH_dom"/>
</dbReference>
<dbReference type="InterPro" id="IPR011791">
    <property type="entry name" value="CadR-PbrR"/>
</dbReference>
<evidence type="ECO:0000259" key="2">
    <source>
        <dbReference type="PROSITE" id="PS50937"/>
    </source>
</evidence>
<evidence type="ECO:0000313" key="4">
    <source>
        <dbReference type="Proteomes" id="UP000028602"/>
    </source>
</evidence>
<dbReference type="NCBIfam" id="TIGR02047">
    <property type="entry name" value="CadR-PbrR"/>
    <property type="match status" value="1"/>
</dbReference>
<protein>
    <submittedName>
        <fullName evidence="3">MerR family transcriptional regulator</fullName>
    </submittedName>
</protein>
<dbReference type="AlphaFoldDB" id="A0A085JIP3"/>
<dbReference type="GO" id="GO:0046872">
    <property type="term" value="F:metal ion binding"/>
    <property type="evidence" value="ECO:0007669"/>
    <property type="project" value="InterPro"/>
</dbReference>
<dbReference type="PANTHER" id="PTHR30204:SF92">
    <property type="entry name" value="HTH-TYPE TRANSCRIPTIONAL REGULATOR ZNTR"/>
    <property type="match status" value="1"/>
</dbReference>
<dbReference type="SMART" id="SM00422">
    <property type="entry name" value="HTH_MERR"/>
    <property type="match status" value="1"/>
</dbReference>
<dbReference type="PANTHER" id="PTHR30204">
    <property type="entry name" value="REDOX-CYCLING DRUG-SENSING TRANSCRIPTIONAL ACTIVATOR SOXR"/>
    <property type="match status" value="1"/>
</dbReference>
<dbReference type="EMBL" id="JMPR01000023">
    <property type="protein sequence ID" value="KFD20339.1"/>
    <property type="molecule type" value="Genomic_DNA"/>
</dbReference>
<evidence type="ECO:0000256" key="1">
    <source>
        <dbReference type="ARBA" id="ARBA00023125"/>
    </source>
</evidence>
<proteinExistence type="predicted"/>
<feature type="domain" description="HTH merR-type" evidence="2">
    <location>
        <begin position="1"/>
        <end position="70"/>
    </location>
</feature>
<evidence type="ECO:0000313" key="3">
    <source>
        <dbReference type="EMBL" id="KFD20339.1"/>
    </source>
</evidence>
<dbReference type="OrthoDB" id="9808480at2"/>
<dbReference type="GO" id="GO:0045893">
    <property type="term" value="P:positive regulation of DNA-templated transcription"/>
    <property type="evidence" value="ECO:0007669"/>
    <property type="project" value="InterPro"/>
</dbReference>
<dbReference type="RefSeq" id="WP_025903759.1">
    <property type="nucleotide sequence ID" value="NZ_ATMJ01000069.1"/>
</dbReference>
<dbReference type="InterPro" id="IPR009061">
    <property type="entry name" value="DNA-bd_dom_put_sf"/>
</dbReference>
<dbReference type="Gene3D" id="1.10.1660.10">
    <property type="match status" value="1"/>
</dbReference>
<organism evidence="3 4">
    <name type="scientific">Tatumella ptyseos ATCC 33301</name>
    <dbReference type="NCBI Taxonomy" id="1005995"/>
    <lineage>
        <taxon>Bacteria</taxon>
        <taxon>Pseudomonadati</taxon>
        <taxon>Pseudomonadota</taxon>
        <taxon>Gammaproteobacteria</taxon>
        <taxon>Enterobacterales</taxon>
        <taxon>Erwiniaceae</taxon>
        <taxon>Tatumella</taxon>
    </lineage>
</organism>
<reference evidence="3 4" key="1">
    <citation type="submission" date="2014-05" db="EMBL/GenBank/DDBJ databases">
        <title>ATOL: Assembling a taxonomically balanced genome-scale reconstruction of the evolutionary history of the Enterobacteriaceae.</title>
        <authorList>
            <person name="Plunkett G.III."/>
            <person name="Neeno-Eckwall E.C."/>
            <person name="Glasner J.D."/>
            <person name="Perna N.T."/>
        </authorList>
    </citation>
    <scope>NUCLEOTIDE SEQUENCE [LARGE SCALE GENOMIC DNA]</scope>
    <source>
        <strain evidence="3 4">ATCC 33301</strain>
    </source>
</reference>
<dbReference type="GO" id="GO:0003700">
    <property type="term" value="F:DNA-binding transcription factor activity"/>
    <property type="evidence" value="ECO:0007669"/>
    <property type="project" value="InterPro"/>
</dbReference>
<gene>
    <name evidence="3" type="primary">cadR</name>
    <name evidence="3" type="ORF">GTPT_1345</name>
</gene>
<dbReference type="InterPro" id="IPR047057">
    <property type="entry name" value="MerR_fam"/>
</dbReference>
<accession>A0A085JIP3</accession>
<name>A0A085JIP3_9GAMM</name>
<dbReference type="SUPFAM" id="SSF46955">
    <property type="entry name" value="Putative DNA-binding domain"/>
    <property type="match status" value="1"/>
</dbReference>
<comment type="caution">
    <text evidence="3">The sequence shown here is derived from an EMBL/GenBank/DDBJ whole genome shotgun (WGS) entry which is preliminary data.</text>
</comment>
<dbReference type="GO" id="GO:0003677">
    <property type="term" value="F:DNA binding"/>
    <property type="evidence" value="ECO:0007669"/>
    <property type="project" value="UniProtKB-KW"/>
</dbReference>